<name>A0A8J8G9J7_9FLAO</name>
<proteinExistence type="predicted"/>
<evidence type="ECO:0000313" key="1">
    <source>
        <dbReference type="EMBL" id="NRS93849.1"/>
    </source>
</evidence>
<keyword evidence="2" id="KW-1185">Reference proteome</keyword>
<comment type="caution">
    <text evidence="1">The sequence shown here is derived from an EMBL/GenBank/DDBJ whole genome shotgun (WGS) entry which is preliminary data.</text>
</comment>
<protein>
    <recommendedName>
        <fullName evidence="3">Lipoprotein</fullName>
    </recommendedName>
</protein>
<evidence type="ECO:0008006" key="3">
    <source>
        <dbReference type="Google" id="ProtNLM"/>
    </source>
</evidence>
<sequence length="318" mass="37343">MTQHTRKPSAFFLSFIILLLFSCDKISSQKQKDQKEIKIEGKKNIEKKDAKNWKFFKVFSLSPESNYICENEKYKNFSFNLIGDSVYVDSKYTDDVYITELTPKSYFEKKYLLETYKKRLNEELNLSFPFKIKTIRNKKAYDKSSKLDEYFQDAFFIHNYLFIEDNGCIYTYIKNGENSDLTNSLVKKANGIIYKKKININTVKYETQKTINLIGAAEFSCGDENLRYVSLPKKGKIGLILIPQDCGDFLYNYYLFTILDNKIISNLYVEGEWFEPENEKTTIEATSFTIDSNFIISVKTNNKEKKYIINKFGKIIDL</sequence>
<gene>
    <name evidence="1" type="ORF">HNQ03_002940</name>
</gene>
<dbReference type="RefSeq" id="WP_173780390.1">
    <property type="nucleotide sequence ID" value="NZ_JABSNO010000029.1"/>
</dbReference>
<organism evidence="1 2">
    <name type="scientific">Frigoriflavimonas asaccharolytica</name>
    <dbReference type="NCBI Taxonomy" id="2735899"/>
    <lineage>
        <taxon>Bacteria</taxon>
        <taxon>Pseudomonadati</taxon>
        <taxon>Bacteroidota</taxon>
        <taxon>Flavobacteriia</taxon>
        <taxon>Flavobacteriales</taxon>
        <taxon>Weeksellaceae</taxon>
        <taxon>Frigoriflavimonas</taxon>
    </lineage>
</organism>
<dbReference type="PROSITE" id="PS51257">
    <property type="entry name" value="PROKAR_LIPOPROTEIN"/>
    <property type="match status" value="1"/>
</dbReference>
<dbReference type="Proteomes" id="UP000610746">
    <property type="component" value="Unassembled WGS sequence"/>
</dbReference>
<evidence type="ECO:0000313" key="2">
    <source>
        <dbReference type="Proteomes" id="UP000610746"/>
    </source>
</evidence>
<reference evidence="1" key="1">
    <citation type="submission" date="2020-05" db="EMBL/GenBank/DDBJ databases">
        <title>Genomic Encyclopedia of Type Strains, Phase IV (KMG-V): Genome sequencing to study the core and pangenomes of soil and plant-associated prokaryotes.</title>
        <authorList>
            <person name="Whitman W."/>
        </authorList>
    </citation>
    <scope>NUCLEOTIDE SEQUENCE</scope>
    <source>
        <strain evidence="1">16F</strain>
    </source>
</reference>
<dbReference type="EMBL" id="JABSNO010000029">
    <property type="protein sequence ID" value="NRS93849.1"/>
    <property type="molecule type" value="Genomic_DNA"/>
</dbReference>
<dbReference type="AlphaFoldDB" id="A0A8J8G9J7"/>
<accession>A0A8J8G9J7</accession>